<reference evidence="4 5" key="1">
    <citation type="submission" date="2019-03" db="EMBL/GenBank/DDBJ databases">
        <title>Genomic Encyclopedia of Type Strains, Phase IV (KMG-IV): sequencing the most valuable type-strain genomes for metagenomic binning, comparative biology and taxonomic classification.</title>
        <authorList>
            <person name="Goeker M."/>
        </authorList>
    </citation>
    <scope>NUCLEOTIDE SEQUENCE [LARGE SCALE GENOMIC DNA]</scope>
    <source>
        <strain evidence="4 5">DSM 25082</strain>
    </source>
</reference>
<dbReference type="PANTHER" id="PTHR30024">
    <property type="entry name" value="ALIPHATIC SULFONATES-BINDING PROTEIN-RELATED"/>
    <property type="match status" value="1"/>
</dbReference>
<comment type="caution">
    <text evidence="4">The sequence shown here is derived from an EMBL/GenBank/DDBJ whole genome shotgun (WGS) entry which is preliminary data.</text>
</comment>
<gene>
    <name evidence="4" type="ORF">DFR39_101748</name>
</gene>
<comment type="similarity">
    <text evidence="2">Belongs to the bacterial solute-binding protein SsuA/TauA family.</text>
</comment>
<evidence type="ECO:0000256" key="1">
    <source>
        <dbReference type="ARBA" id="ARBA00004418"/>
    </source>
</evidence>
<dbReference type="GO" id="GO:0042597">
    <property type="term" value="C:periplasmic space"/>
    <property type="evidence" value="ECO:0007669"/>
    <property type="project" value="UniProtKB-SubCell"/>
</dbReference>
<protein>
    <submittedName>
        <fullName evidence="4">NitT/TauT family transport system substrate-binding protein</fullName>
    </submittedName>
</protein>
<evidence type="ECO:0000256" key="3">
    <source>
        <dbReference type="ARBA" id="ARBA00022729"/>
    </source>
</evidence>
<dbReference type="Pfam" id="PF13379">
    <property type="entry name" value="NMT1_2"/>
    <property type="match status" value="1"/>
</dbReference>
<accession>A0A4R6NBE1</accession>
<dbReference type="EMBL" id="SNXE01000001">
    <property type="protein sequence ID" value="TDP13273.1"/>
    <property type="molecule type" value="Genomic_DNA"/>
</dbReference>
<name>A0A4R6NBE1_9BURK</name>
<evidence type="ECO:0000313" key="5">
    <source>
        <dbReference type="Proteomes" id="UP000295357"/>
    </source>
</evidence>
<dbReference type="AlphaFoldDB" id="A0A4R6NBE1"/>
<dbReference type="PANTHER" id="PTHR30024:SF47">
    <property type="entry name" value="TAURINE-BINDING PERIPLASMIC PROTEIN"/>
    <property type="match status" value="1"/>
</dbReference>
<proteinExistence type="inferred from homology"/>
<organism evidence="4 5">
    <name type="scientific">Roseateles asaccharophilus</name>
    <dbReference type="NCBI Taxonomy" id="582607"/>
    <lineage>
        <taxon>Bacteria</taxon>
        <taxon>Pseudomonadati</taxon>
        <taxon>Pseudomonadota</taxon>
        <taxon>Betaproteobacteria</taxon>
        <taxon>Burkholderiales</taxon>
        <taxon>Sphaerotilaceae</taxon>
        <taxon>Roseateles</taxon>
    </lineage>
</organism>
<keyword evidence="3" id="KW-0732">Signal</keyword>
<evidence type="ECO:0000256" key="2">
    <source>
        <dbReference type="ARBA" id="ARBA00010742"/>
    </source>
</evidence>
<dbReference type="RefSeq" id="WP_162849412.1">
    <property type="nucleotide sequence ID" value="NZ_JAUFPJ010000001.1"/>
</dbReference>
<keyword evidence="5" id="KW-1185">Reference proteome</keyword>
<sequence length="294" mass="30653">MAPFRVGAIPFAGYSFLFLAEDLGLLQPGGIRLQELRSNTDVLRALALGRLEAAALTLDEVLTGLHDGLPLKVVAVLDVSAGADAVMARAGLSRPEMARGKRVAVEGSAVGALMLSAFLESAGLRPDDVRLVTTPLPETAAALRSGAADLAVTAEPWVSQLEAAGAVRLFDSQEAPGRIVDVLAVRTDMLATRPDAIRGLVEAHFGALARFQSDPRSVVEQLAAHLQVDAQDVPAAFRGLELPNRAANQALLAPGGRVAEGLPELAALLHRNGLIASPVDASALIDVRWLRGGA</sequence>
<dbReference type="Proteomes" id="UP000295357">
    <property type="component" value="Unassembled WGS sequence"/>
</dbReference>
<evidence type="ECO:0000313" key="4">
    <source>
        <dbReference type="EMBL" id="TDP13273.1"/>
    </source>
</evidence>
<dbReference type="SUPFAM" id="SSF53850">
    <property type="entry name" value="Periplasmic binding protein-like II"/>
    <property type="match status" value="1"/>
</dbReference>
<comment type="subcellular location">
    <subcellularLocation>
        <location evidence="1">Periplasm</location>
    </subcellularLocation>
</comment>
<dbReference type="Gene3D" id="3.40.190.10">
    <property type="entry name" value="Periplasmic binding protein-like II"/>
    <property type="match status" value="2"/>
</dbReference>